<dbReference type="OrthoDB" id="9858087at2"/>
<organism evidence="2 3">
    <name type="scientific">Borborobacter arsenicus</name>
    <dbReference type="NCBI Taxonomy" id="1851146"/>
    <lineage>
        <taxon>Bacteria</taxon>
        <taxon>Pseudomonadati</taxon>
        <taxon>Pseudomonadota</taxon>
        <taxon>Alphaproteobacteria</taxon>
        <taxon>Hyphomicrobiales</taxon>
        <taxon>Phyllobacteriaceae</taxon>
        <taxon>Borborobacter</taxon>
    </lineage>
</organism>
<proteinExistence type="predicted"/>
<dbReference type="AlphaFoldDB" id="A0A432V9P0"/>
<keyword evidence="3" id="KW-1185">Reference proteome</keyword>
<accession>A0A432V9P0</accession>
<dbReference type="RefSeq" id="WP_128624316.1">
    <property type="nucleotide sequence ID" value="NZ_ML133508.1"/>
</dbReference>
<evidence type="ECO:0000256" key="1">
    <source>
        <dbReference type="SAM" id="MobiDB-lite"/>
    </source>
</evidence>
<evidence type="ECO:0000313" key="3">
    <source>
        <dbReference type="Proteomes" id="UP000281647"/>
    </source>
</evidence>
<evidence type="ECO:0000313" key="2">
    <source>
        <dbReference type="EMBL" id="RUM98813.1"/>
    </source>
</evidence>
<protein>
    <submittedName>
        <fullName evidence="2">Uncharacterized protein</fullName>
    </submittedName>
</protein>
<sequence>MSGSADHKDEGAWWGRPQDDPALHDALNKRFADFRRAHPPVNCWIDKVGTAELYLEGVRRALVERRRALVMLYDEQGEPGSSVVYLRSESAYDVAESHLGIARVAEVRDESDEADEILSAAPREREDRVAAEFSSRHASDVEAFHYLRSAVKLLRLAGSVSGKSAPVVDLLLQAIGAEVQDQHERAVRSIKEAIALLDSSPADPLFGDPALADCRRALEATERHMSVQSKRPVRRGPEGKSGG</sequence>
<feature type="region of interest" description="Disordered" evidence="1">
    <location>
        <begin position="221"/>
        <end position="243"/>
    </location>
</feature>
<name>A0A432V9P0_9HYPH</name>
<dbReference type="Proteomes" id="UP000281647">
    <property type="component" value="Unassembled WGS sequence"/>
</dbReference>
<reference evidence="2 3" key="1">
    <citation type="submission" date="2018-11" db="EMBL/GenBank/DDBJ databases">
        <title>Pseudaminobacter arsenicus sp. nov., an arsenic-resistant bacterium isolated from arsenic-rich aquifers.</title>
        <authorList>
            <person name="Mu Y."/>
        </authorList>
    </citation>
    <scope>NUCLEOTIDE SEQUENCE [LARGE SCALE GENOMIC DNA]</scope>
    <source>
        <strain evidence="2 3">CB3</strain>
    </source>
</reference>
<gene>
    <name evidence="2" type="ORF">EET67_03975</name>
</gene>
<comment type="caution">
    <text evidence="2">The sequence shown here is derived from an EMBL/GenBank/DDBJ whole genome shotgun (WGS) entry which is preliminary data.</text>
</comment>
<dbReference type="EMBL" id="RKST01000003">
    <property type="protein sequence ID" value="RUM98813.1"/>
    <property type="molecule type" value="Genomic_DNA"/>
</dbReference>